<dbReference type="OrthoDB" id="9783269at2"/>
<gene>
    <name evidence="1" type="ORF">SAMN02745130_02672</name>
</gene>
<reference evidence="1 2" key="1">
    <citation type="submission" date="2017-02" db="EMBL/GenBank/DDBJ databases">
        <authorList>
            <person name="Peterson S.W."/>
        </authorList>
    </citation>
    <scope>NUCLEOTIDE SEQUENCE [LARGE SCALE GENOMIC DNA]</scope>
    <source>
        <strain evidence="1 2">ATCC 49788</strain>
    </source>
</reference>
<name>A0A1T4X9D9_9GAMM</name>
<dbReference type="RefSeq" id="WP_159448639.1">
    <property type="nucleotide sequence ID" value="NZ_FUYB01000014.1"/>
</dbReference>
<evidence type="ECO:0000313" key="1">
    <source>
        <dbReference type="EMBL" id="SKA86067.1"/>
    </source>
</evidence>
<protein>
    <submittedName>
        <fullName evidence="1">Alpha-ribazole phosphatase</fullName>
    </submittedName>
</protein>
<dbReference type="Proteomes" id="UP000190460">
    <property type="component" value="Unassembled WGS sequence"/>
</dbReference>
<evidence type="ECO:0000313" key="2">
    <source>
        <dbReference type="Proteomes" id="UP000190460"/>
    </source>
</evidence>
<dbReference type="SUPFAM" id="SSF53254">
    <property type="entry name" value="Phosphoglycerate mutase-like"/>
    <property type="match status" value="1"/>
</dbReference>
<dbReference type="EMBL" id="FUYB01000014">
    <property type="protein sequence ID" value="SKA86067.1"/>
    <property type="molecule type" value="Genomic_DNA"/>
</dbReference>
<dbReference type="AlphaFoldDB" id="A0A1T4X9D9"/>
<sequence>MSIPITLIDLLPSTSLDAGEVFCGSLNASLSAEGLKNLKKVVKRQANWEVVISSEHNACLPFARWLAEKNHLPLKSYPELAEMNFGTWEGQTPASIMEQNPTILARWWRNPACLVPPEGESFAHFQGRISALWERFMVEHKGKRVVLVAQPGVIRLIIMQVLGMPSRNFFSLAIESGTISQIRVMHDEAGVWASLVTYGCHA</sequence>
<accession>A0A1T4X9D9</accession>
<keyword evidence="2" id="KW-1185">Reference proteome</keyword>
<dbReference type="InterPro" id="IPR013078">
    <property type="entry name" value="His_Pase_superF_clade-1"/>
</dbReference>
<dbReference type="Pfam" id="PF00300">
    <property type="entry name" value="His_Phos_1"/>
    <property type="match status" value="1"/>
</dbReference>
<organism evidence="1 2">
    <name type="scientific">Thiothrix eikelboomii</name>
    <dbReference type="NCBI Taxonomy" id="92487"/>
    <lineage>
        <taxon>Bacteria</taxon>
        <taxon>Pseudomonadati</taxon>
        <taxon>Pseudomonadota</taxon>
        <taxon>Gammaproteobacteria</taxon>
        <taxon>Thiotrichales</taxon>
        <taxon>Thiotrichaceae</taxon>
        <taxon>Thiothrix</taxon>
    </lineage>
</organism>
<proteinExistence type="predicted"/>
<dbReference type="STRING" id="92487.SAMN02745130_02672"/>
<dbReference type="InterPro" id="IPR029033">
    <property type="entry name" value="His_PPase_superfam"/>
</dbReference>
<dbReference type="Gene3D" id="3.40.50.1240">
    <property type="entry name" value="Phosphoglycerate mutase-like"/>
    <property type="match status" value="1"/>
</dbReference>